<evidence type="ECO:0000313" key="3">
    <source>
        <dbReference type="EMBL" id="ADH88511.1"/>
    </source>
</evidence>
<gene>
    <name evidence="3" type="ordered locus">Snov_1192</name>
</gene>
<dbReference type="OrthoDB" id="5564966at2"/>
<dbReference type="Proteomes" id="UP000006633">
    <property type="component" value="Chromosome"/>
</dbReference>
<protein>
    <submittedName>
        <fullName evidence="3">UspA domain protein</fullName>
    </submittedName>
</protein>
<reference evidence="3 4" key="1">
    <citation type="journal article" date="2012" name="Stand. Genomic Sci.">
        <title>Complete genome sequence of the facultatively chemolithoautotrophic and methylotrophic alpha Proteobacterium Starkeya novella type strain (ATCC 8093(T)).</title>
        <authorList>
            <person name="Kappler U."/>
            <person name="Davenport K."/>
            <person name="Beatson S."/>
            <person name="Lucas S."/>
            <person name="Lapidus A."/>
            <person name="Copeland A."/>
            <person name="Berry K.W."/>
            <person name="Glavina Del Rio T."/>
            <person name="Hammon N."/>
            <person name="Dalin E."/>
            <person name="Tice H."/>
            <person name="Pitluck S."/>
            <person name="Richardson P."/>
            <person name="Bruce D."/>
            <person name="Goodwin L.A."/>
            <person name="Han C."/>
            <person name="Tapia R."/>
            <person name="Detter J.C."/>
            <person name="Chang Y.J."/>
            <person name="Jeffries C.D."/>
            <person name="Land M."/>
            <person name="Hauser L."/>
            <person name="Kyrpides N.C."/>
            <person name="Goker M."/>
            <person name="Ivanova N."/>
            <person name="Klenk H.P."/>
            <person name="Woyke T."/>
        </authorList>
    </citation>
    <scope>NUCLEOTIDE SEQUENCE [LARGE SCALE GENOMIC DNA]</scope>
    <source>
        <strain evidence="4">ATCC 8093 / DSM 506 / JCM 20403 / CCM 1077 / IAM 12100 / NBRC 12443 / NCIMB 10456</strain>
    </source>
</reference>
<proteinExistence type="inferred from homology"/>
<keyword evidence="4" id="KW-1185">Reference proteome</keyword>
<dbReference type="AlphaFoldDB" id="D7A7R3"/>
<feature type="domain" description="UspA" evidence="2">
    <location>
        <begin position="1"/>
        <end position="145"/>
    </location>
</feature>
<dbReference type="STRING" id="639283.Snov_1192"/>
<dbReference type="PRINTS" id="PR01438">
    <property type="entry name" value="UNVRSLSTRESS"/>
</dbReference>
<dbReference type="InterPro" id="IPR014729">
    <property type="entry name" value="Rossmann-like_a/b/a_fold"/>
</dbReference>
<dbReference type="eggNOG" id="COG0589">
    <property type="taxonomic scope" value="Bacteria"/>
</dbReference>
<evidence type="ECO:0000256" key="1">
    <source>
        <dbReference type="ARBA" id="ARBA00008791"/>
    </source>
</evidence>
<dbReference type="CDD" id="cd00293">
    <property type="entry name" value="USP-like"/>
    <property type="match status" value="1"/>
</dbReference>
<name>D7A7R3_ANCN5</name>
<dbReference type="Pfam" id="PF00582">
    <property type="entry name" value="Usp"/>
    <property type="match status" value="1"/>
</dbReference>
<dbReference type="RefSeq" id="WP_013166016.1">
    <property type="nucleotide sequence ID" value="NC_014217.1"/>
</dbReference>
<dbReference type="Gene3D" id="3.40.50.620">
    <property type="entry name" value="HUPs"/>
    <property type="match status" value="1"/>
</dbReference>
<evidence type="ECO:0000259" key="2">
    <source>
        <dbReference type="Pfam" id="PF00582"/>
    </source>
</evidence>
<dbReference type="PANTHER" id="PTHR46268:SF15">
    <property type="entry name" value="UNIVERSAL STRESS PROTEIN HP_0031"/>
    <property type="match status" value="1"/>
</dbReference>
<dbReference type="EMBL" id="CP002026">
    <property type="protein sequence ID" value="ADH88511.1"/>
    <property type="molecule type" value="Genomic_DNA"/>
</dbReference>
<comment type="similarity">
    <text evidence="1">Belongs to the universal stress protein A family.</text>
</comment>
<accession>D7A7R3</accession>
<dbReference type="HOGENOM" id="CLU_049301_11_0_5"/>
<dbReference type="KEGG" id="sno:Snov_1192"/>
<dbReference type="SUPFAM" id="SSF52402">
    <property type="entry name" value="Adenine nucleotide alpha hydrolases-like"/>
    <property type="match status" value="1"/>
</dbReference>
<dbReference type="InterPro" id="IPR006016">
    <property type="entry name" value="UspA"/>
</dbReference>
<dbReference type="PANTHER" id="PTHR46268">
    <property type="entry name" value="STRESS RESPONSE PROTEIN NHAX"/>
    <property type="match status" value="1"/>
</dbReference>
<organism evidence="3 4">
    <name type="scientific">Ancylobacter novellus (strain ATCC 8093 / DSM 506 / JCM 20403 / CCM 1077 / IAM 12100 / NBRC 12443 / NCIMB 10456)</name>
    <name type="common">Starkeya novella</name>
    <dbReference type="NCBI Taxonomy" id="639283"/>
    <lineage>
        <taxon>Bacteria</taxon>
        <taxon>Pseudomonadati</taxon>
        <taxon>Pseudomonadota</taxon>
        <taxon>Alphaproteobacteria</taxon>
        <taxon>Hyphomicrobiales</taxon>
        <taxon>Xanthobacteraceae</taxon>
        <taxon>Ancylobacter</taxon>
    </lineage>
</organism>
<sequence>MFGHVLVPTDGSPLSTVALQSALAFARDAGAKATVLTVVEPFHAFTLSPDQIEATRADYETRARIKAGEYLAAAEHEARQLGVPCDVIQLQGDDPYLAIIETAAARGCDLIAMASHGRRGVAALVLGSVTQKVLTHSKLPVLVYR</sequence>
<dbReference type="InterPro" id="IPR006015">
    <property type="entry name" value="Universal_stress_UspA"/>
</dbReference>
<evidence type="ECO:0000313" key="4">
    <source>
        <dbReference type="Proteomes" id="UP000006633"/>
    </source>
</evidence>